<proteinExistence type="inferred from homology"/>
<dbReference type="InterPro" id="IPR011042">
    <property type="entry name" value="6-blade_b-propeller_TolB-like"/>
</dbReference>
<dbReference type="PROSITE" id="PS51257">
    <property type="entry name" value="PROKAR_LIPOPROTEIN"/>
    <property type="match status" value="1"/>
</dbReference>
<organism evidence="2">
    <name type="scientific">bioreactor metagenome</name>
    <dbReference type="NCBI Taxonomy" id="1076179"/>
    <lineage>
        <taxon>unclassified sequences</taxon>
        <taxon>metagenomes</taxon>
        <taxon>ecological metagenomes</taxon>
    </lineage>
</organism>
<gene>
    <name evidence="2" type="primary">tolB_9</name>
    <name evidence="2" type="ORF">SDC9_52611</name>
</gene>
<evidence type="ECO:0000256" key="1">
    <source>
        <dbReference type="ARBA" id="ARBA00009820"/>
    </source>
</evidence>
<dbReference type="InterPro" id="IPR011659">
    <property type="entry name" value="WD40"/>
</dbReference>
<evidence type="ECO:0000313" key="2">
    <source>
        <dbReference type="EMBL" id="MPM06312.1"/>
    </source>
</evidence>
<dbReference type="PANTHER" id="PTHR36842">
    <property type="entry name" value="PROTEIN TOLB HOMOLOG"/>
    <property type="match status" value="1"/>
</dbReference>
<dbReference type="Pfam" id="PF07676">
    <property type="entry name" value="PD40"/>
    <property type="match status" value="1"/>
</dbReference>
<comment type="similarity">
    <text evidence="1">Belongs to the TolB family.</text>
</comment>
<dbReference type="SUPFAM" id="SSF82171">
    <property type="entry name" value="DPP6 N-terminal domain-like"/>
    <property type="match status" value="1"/>
</dbReference>
<accession>A0A644WRE5</accession>
<reference evidence="2" key="1">
    <citation type="submission" date="2019-08" db="EMBL/GenBank/DDBJ databases">
        <authorList>
            <person name="Kucharzyk K."/>
            <person name="Murdoch R.W."/>
            <person name="Higgins S."/>
            <person name="Loffler F."/>
        </authorList>
    </citation>
    <scope>NUCLEOTIDE SEQUENCE</scope>
</reference>
<dbReference type="PANTHER" id="PTHR36842:SF1">
    <property type="entry name" value="PROTEIN TOLB"/>
    <property type="match status" value="1"/>
</dbReference>
<dbReference type="Gene3D" id="2.120.10.30">
    <property type="entry name" value="TolB, C-terminal domain"/>
    <property type="match status" value="1"/>
</dbReference>
<name>A0A644WRE5_9ZZZZ</name>
<sequence>MKTLVHAKHIGLILVIVCSLLAGCVREPSYGLIFTAFDPKTDTVGIYQLSENGQKASMITTLDETQILSRITDISADGKRIVVIKPSGETNDPNGITKTPALFFLDEGEPIQEELHLPQGVINAALSPDGQQIAVSDSNSLWVGMSEDIRRENLQLIGQSQYIFANSISWSPDGKYIAYTKSIDWSTVSKTYEKYAFYTETDIVNLTTLENQILTDGSMGCNDPKWSPNNKWIAVTCKNVDDLVDSLILLSPDGRDKKILQEDGLCYSYDWSDDGKLIAYLCIGGGKTNIFYSKVDEIGQNVVPILILKNINEISDIVWTPDGKNLIMVMTIMKNIDTIPIVYEDKLFITNLDGSDQRILDDQLENYQNLQIFKNKY</sequence>
<dbReference type="EMBL" id="VSSQ01001218">
    <property type="protein sequence ID" value="MPM06312.1"/>
    <property type="molecule type" value="Genomic_DNA"/>
</dbReference>
<comment type="caution">
    <text evidence="2">The sequence shown here is derived from an EMBL/GenBank/DDBJ whole genome shotgun (WGS) entry which is preliminary data.</text>
</comment>
<protein>
    <submittedName>
        <fullName evidence="2">Protein TolB</fullName>
    </submittedName>
</protein>
<dbReference type="AlphaFoldDB" id="A0A644WRE5"/>